<sequence length="75" mass="8166">MPKVYIKCLHCGGIEATVSGGGGFCGDMEFCLEKRETRIVPGVCANCQCRKLNTGRSLILKGDLTQIALRDQMDD</sequence>
<reference evidence="1 2" key="2">
    <citation type="journal article" date="2020" name="Cell Rep.">
        <title>Acquisition and Adaptation of Ultra-small Parasitic Reduced Genome Bacteria to Mammalian Hosts.</title>
        <authorList>
            <person name="McLean J.S."/>
            <person name="Bor B."/>
            <person name="Kerns K.A."/>
            <person name="Liu Q."/>
            <person name="To T.T."/>
            <person name="Solden L."/>
            <person name="Hendrickson E.L."/>
            <person name="Wrighton K."/>
            <person name="Shi W."/>
            <person name="He X."/>
        </authorList>
    </citation>
    <scope>NUCLEOTIDE SEQUENCE [LARGE SCALE GENOMIC DNA]</scope>
    <source>
        <strain evidence="1 2">TM7_KMM_G3_1_HOT_351</strain>
    </source>
</reference>
<evidence type="ECO:0008006" key="3">
    <source>
        <dbReference type="Google" id="ProtNLM"/>
    </source>
</evidence>
<keyword evidence="2" id="KW-1185">Reference proteome</keyword>
<comment type="caution">
    <text evidence="1">The sequence shown here is derived from an EMBL/GenBank/DDBJ whole genome shotgun (WGS) entry which is preliminary data.</text>
</comment>
<name>A0ABY0FMA6_9BACT</name>
<reference evidence="1 2" key="1">
    <citation type="journal article" date="2018" name="bioRxiv">
        <title>Evidence of independent acquisition and adaption of ultra-small bacteria to human hosts across the highly diverse yet reduced genomes of the phylum Saccharibacteria.</title>
        <authorList>
            <person name="McLean J.S."/>
            <person name="Bor B."/>
            <person name="To T.T."/>
            <person name="Liu Q."/>
            <person name="Kearns K.A."/>
            <person name="Solden L.M."/>
            <person name="Wrighton K.C."/>
            <person name="He X."/>
            <person name="Shi W."/>
        </authorList>
    </citation>
    <scope>NUCLEOTIDE SEQUENCE [LARGE SCALE GENOMIC DNA]</scope>
    <source>
        <strain evidence="1 2">TM7_KMM_G3_1_HOT_351</strain>
    </source>
</reference>
<organism evidence="1 2">
    <name type="scientific">Candidatus Nanosyncoccus nanoralicus</name>
    <dbReference type="NCBI Taxonomy" id="2171996"/>
    <lineage>
        <taxon>Bacteria</taxon>
        <taxon>Candidatus Saccharimonadota</taxon>
        <taxon>Candidatus Nanosyncoccalia</taxon>
        <taxon>Candidatus Nanosyncoccales</taxon>
        <taxon>Candidatus Nanosyncoccaceae</taxon>
        <taxon>Candidatus Nanosyncoccus</taxon>
    </lineage>
</organism>
<accession>A0ABY0FMA6</accession>
<proteinExistence type="predicted"/>
<dbReference type="EMBL" id="PRLL01000005">
    <property type="protein sequence ID" value="RYC73691.1"/>
    <property type="molecule type" value="Genomic_DNA"/>
</dbReference>
<gene>
    <name evidence="1" type="ORF">G3KMM_00257</name>
</gene>
<protein>
    <recommendedName>
        <fullName evidence="3">DUF2769 domain-containing protein</fullName>
    </recommendedName>
</protein>
<evidence type="ECO:0000313" key="1">
    <source>
        <dbReference type="EMBL" id="RYC73691.1"/>
    </source>
</evidence>
<evidence type="ECO:0000313" key="2">
    <source>
        <dbReference type="Proteomes" id="UP001191004"/>
    </source>
</evidence>
<dbReference type="Proteomes" id="UP001191004">
    <property type="component" value="Unassembled WGS sequence"/>
</dbReference>